<dbReference type="EMBL" id="JAGMUV010000006">
    <property type="protein sequence ID" value="KAH7153116.1"/>
    <property type="molecule type" value="Genomic_DNA"/>
</dbReference>
<dbReference type="OrthoDB" id="5106194at2759"/>
<dbReference type="AlphaFoldDB" id="A0A9P9J873"/>
<evidence type="ECO:0008006" key="3">
    <source>
        <dbReference type="Google" id="ProtNLM"/>
    </source>
</evidence>
<reference evidence="1" key="1">
    <citation type="journal article" date="2021" name="Nat. Commun.">
        <title>Genetic determinants of endophytism in the Arabidopsis root mycobiome.</title>
        <authorList>
            <person name="Mesny F."/>
            <person name="Miyauchi S."/>
            <person name="Thiergart T."/>
            <person name="Pickel B."/>
            <person name="Atanasova L."/>
            <person name="Karlsson M."/>
            <person name="Huettel B."/>
            <person name="Barry K.W."/>
            <person name="Haridas S."/>
            <person name="Chen C."/>
            <person name="Bauer D."/>
            <person name="Andreopoulos W."/>
            <person name="Pangilinan J."/>
            <person name="LaButti K."/>
            <person name="Riley R."/>
            <person name="Lipzen A."/>
            <person name="Clum A."/>
            <person name="Drula E."/>
            <person name="Henrissat B."/>
            <person name="Kohler A."/>
            <person name="Grigoriev I.V."/>
            <person name="Martin F.M."/>
            <person name="Hacquard S."/>
        </authorList>
    </citation>
    <scope>NUCLEOTIDE SEQUENCE</scope>
    <source>
        <strain evidence="1">MPI-CAGE-AT-0147</strain>
    </source>
</reference>
<gene>
    <name evidence="1" type="ORF">EDB81DRAFT_931544</name>
</gene>
<sequence length="562" mass="64417">LAPEIRLERPEGYVWPSDGTRFEALAASAWPLSLERLTRDTDQTPKQTLVVNTTIRNPLAMSQHRSSSFSILVAIMRRHHMPVFSDDSSGHNFWTTLVIGALDDSWGVSDRRAWQRRYEWLLHYIRTSSLPQDAQIAKSILKDAMENLLAQSTHPCNIDTGIPTAAYLNPDLAPKWAKELLTVTGDIFRVEERLPARLPGFCLDDLCKHFGILIAPIWEESVHASLAFDQHSNLISRRDRNCPEAAVTSEQQPSNMNQEQALFDETIDPDLRAGSSLAKCDHLEVSIETPGDSTLLPAATGWCNKRDYQEAFCDEPDSMSARPFPKRVDERNEEESIPLILDQPATRSITLQSLEITPPESPPPYLLPSSIANSQWHDDETHYLKNLIERNLTWRQRYQNFVGRFGGCRTYNSVLAASRKLYSDCPIFSKRKSDKRWTVTDTEYLRHLIATEVDWAHVAEMFQKRPGQGPRRSEHALRSRAHDIKIDISRLIMTEPWTDEQVEFLKSLVQNDDGCGRYRRWIKSMQDEFGVERTEDSIRGQIQKYRDEWAEGVDEKGEQSEA</sequence>
<comment type="caution">
    <text evidence="1">The sequence shown here is derived from an EMBL/GenBank/DDBJ whole genome shotgun (WGS) entry which is preliminary data.</text>
</comment>
<accession>A0A9P9J873</accession>
<feature type="non-terminal residue" evidence="1">
    <location>
        <position position="1"/>
    </location>
</feature>
<proteinExistence type="predicted"/>
<dbReference type="Proteomes" id="UP000738349">
    <property type="component" value="Unassembled WGS sequence"/>
</dbReference>
<organism evidence="1 2">
    <name type="scientific">Dactylonectria macrodidyma</name>
    <dbReference type="NCBI Taxonomy" id="307937"/>
    <lineage>
        <taxon>Eukaryota</taxon>
        <taxon>Fungi</taxon>
        <taxon>Dikarya</taxon>
        <taxon>Ascomycota</taxon>
        <taxon>Pezizomycotina</taxon>
        <taxon>Sordariomycetes</taxon>
        <taxon>Hypocreomycetidae</taxon>
        <taxon>Hypocreales</taxon>
        <taxon>Nectriaceae</taxon>
        <taxon>Dactylonectria</taxon>
    </lineage>
</organism>
<name>A0A9P9J873_9HYPO</name>
<keyword evidence="2" id="KW-1185">Reference proteome</keyword>
<protein>
    <recommendedName>
        <fullName evidence="3">Myb-like domain-containing protein</fullName>
    </recommendedName>
</protein>
<evidence type="ECO:0000313" key="1">
    <source>
        <dbReference type="EMBL" id="KAH7153116.1"/>
    </source>
</evidence>
<evidence type="ECO:0000313" key="2">
    <source>
        <dbReference type="Proteomes" id="UP000738349"/>
    </source>
</evidence>